<organism evidence="1 2">
    <name type="scientific">Kipferlia bialata</name>
    <dbReference type="NCBI Taxonomy" id="797122"/>
    <lineage>
        <taxon>Eukaryota</taxon>
        <taxon>Metamonada</taxon>
        <taxon>Carpediemonas-like organisms</taxon>
        <taxon>Kipferlia</taxon>
    </lineage>
</organism>
<dbReference type="SUPFAM" id="SSF50998">
    <property type="entry name" value="Quinoprotein alcohol dehydrogenase-like"/>
    <property type="match status" value="1"/>
</dbReference>
<dbReference type="Proteomes" id="UP000265618">
    <property type="component" value="Unassembled WGS sequence"/>
</dbReference>
<protein>
    <submittedName>
        <fullName evidence="1">Uncharacterized protein</fullName>
    </submittedName>
</protein>
<accession>A0A9K3GHN9</accession>
<keyword evidence="2" id="KW-1185">Reference proteome</keyword>
<sequence>MKVETPATSTCMDRDAPVGWERERVTVLLISFFGHALSVSDTWAAVTAEGEDTGAVLMYHRDANDWVYHSSLPVPDVDDIAFGLTVAIDGDWTAVTSTFTTDYTQVIVHLFHFNSNGVWVLSDTIPSPGPQVLYGQSPAMGGGLLVTGYPDADDGSGMASVYRLVDGSYTWEQDIRGGPYSNDSIGNGNAVAVSADGTKIAMGSYIAGQVYIFEREADTPGGEWVLSSTLPVDCYEETTLSFSDDGSVVVVGCQDYTSETPYSHYAGQVQVMDRDMETGEYSVVSTLNGDNTAFATFGAAVALTDDGDTLAVGAPMDNMMYIYTRRKGATAYALADTEYGLVTDPYSCNDELGTALGVAGATLLAGMPGAEGYTGRVGVFDLGSL</sequence>
<gene>
    <name evidence="1" type="ORF">KIPB_003749</name>
</gene>
<dbReference type="EMBL" id="BDIP01000746">
    <property type="protein sequence ID" value="GIQ82586.1"/>
    <property type="molecule type" value="Genomic_DNA"/>
</dbReference>
<dbReference type="InterPro" id="IPR011047">
    <property type="entry name" value="Quinoprotein_ADH-like_sf"/>
</dbReference>
<dbReference type="Gene3D" id="2.130.10.10">
    <property type="entry name" value="YVTN repeat-like/Quinoprotein amine dehydrogenase"/>
    <property type="match status" value="1"/>
</dbReference>
<name>A0A9K3GHN9_9EUKA</name>
<dbReference type="InterPro" id="IPR015943">
    <property type="entry name" value="WD40/YVTN_repeat-like_dom_sf"/>
</dbReference>
<dbReference type="PANTHER" id="PTHR36220">
    <property type="entry name" value="UNNAMED PRODUCT"/>
    <property type="match status" value="1"/>
</dbReference>
<dbReference type="PANTHER" id="PTHR36220:SF1">
    <property type="entry name" value="GAMMA TUBULIN COMPLEX COMPONENT C-TERMINAL DOMAIN-CONTAINING PROTEIN"/>
    <property type="match status" value="1"/>
</dbReference>
<proteinExistence type="predicted"/>
<reference evidence="1 2" key="1">
    <citation type="journal article" date="2018" name="PLoS ONE">
        <title>The draft genome of Kipferlia bialata reveals reductive genome evolution in fornicate parasites.</title>
        <authorList>
            <person name="Tanifuji G."/>
            <person name="Takabayashi S."/>
            <person name="Kume K."/>
            <person name="Takagi M."/>
            <person name="Nakayama T."/>
            <person name="Kamikawa R."/>
            <person name="Inagaki Y."/>
            <person name="Hashimoto T."/>
        </authorList>
    </citation>
    <scope>NUCLEOTIDE SEQUENCE [LARGE SCALE GENOMIC DNA]</scope>
    <source>
        <strain evidence="1">NY0173</strain>
    </source>
</reference>
<comment type="caution">
    <text evidence="1">The sequence shown here is derived from an EMBL/GenBank/DDBJ whole genome shotgun (WGS) entry which is preliminary data.</text>
</comment>
<evidence type="ECO:0000313" key="1">
    <source>
        <dbReference type="EMBL" id="GIQ82586.1"/>
    </source>
</evidence>
<evidence type="ECO:0000313" key="2">
    <source>
        <dbReference type="Proteomes" id="UP000265618"/>
    </source>
</evidence>
<dbReference type="AlphaFoldDB" id="A0A9K3GHN9"/>